<keyword evidence="1" id="KW-0472">Membrane</keyword>
<evidence type="ECO:0008006" key="5">
    <source>
        <dbReference type="Google" id="ProtNLM"/>
    </source>
</evidence>
<keyword evidence="4" id="KW-1185">Reference proteome</keyword>
<keyword evidence="1" id="KW-1133">Transmembrane helix</keyword>
<feature type="transmembrane region" description="Helical" evidence="1">
    <location>
        <begin position="288"/>
        <end position="305"/>
    </location>
</feature>
<organism evidence="3 4">
    <name type="scientific">Sandaracinus amylolyticus</name>
    <dbReference type="NCBI Taxonomy" id="927083"/>
    <lineage>
        <taxon>Bacteria</taxon>
        <taxon>Pseudomonadati</taxon>
        <taxon>Myxococcota</taxon>
        <taxon>Polyangia</taxon>
        <taxon>Polyangiales</taxon>
        <taxon>Sandaracinaceae</taxon>
        <taxon>Sandaracinus</taxon>
    </lineage>
</organism>
<protein>
    <recommendedName>
        <fullName evidence="5">Fibronectin type-III domain-containing protein</fullName>
    </recommendedName>
</protein>
<sequence>MFVAVQHAAPFRGLAVALALVGAPGAALAQDDPCVDDTSPARRPVEVTPSVGAFNVTLDAPIAVRYSRGYFGPDGPGDDPATLLRIVRCPADVECSAGCSAADGEDVAGRVQVIGDQLFFFPDGGFEPSRAYAGRAGGIDESLDFRFCTGVTVDNGPPVLGEFLDAEPSESTAECVLPEGGRLVGLRWEQATDDGPPGSIEYMLYLTRAAGVNAPQLRDRVRNYASREITLNLRLDALEASEPVCVRVFAADGVGNVSEPSDERCFDPLTDAAFQPLCAVSAPGSARAMPWALAGFALVLGVIVARRRAR</sequence>
<evidence type="ECO:0000256" key="1">
    <source>
        <dbReference type="SAM" id="Phobius"/>
    </source>
</evidence>
<dbReference type="KEGG" id="samy:DB32_005371"/>
<dbReference type="Proteomes" id="UP000034883">
    <property type="component" value="Chromosome"/>
</dbReference>
<reference evidence="3 4" key="1">
    <citation type="submission" date="2015-03" db="EMBL/GenBank/DDBJ databases">
        <title>Genome assembly of Sandaracinus amylolyticus DSM 53668.</title>
        <authorList>
            <person name="Sharma G."/>
            <person name="Subramanian S."/>
        </authorList>
    </citation>
    <scope>NUCLEOTIDE SEQUENCE [LARGE SCALE GENOMIC DNA]</scope>
    <source>
        <strain evidence="3 4">DSM 53668</strain>
    </source>
</reference>
<feature type="chain" id="PRO_5002512422" description="Fibronectin type-III domain-containing protein" evidence="2">
    <location>
        <begin position="30"/>
        <end position="310"/>
    </location>
</feature>
<keyword evidence="1" id="KW-0812">Transmembrane</keyword>
<evidence type="ECO:0000256" key="2">
    <source>
        <dbReference type="SAM" id="SignalP"/>
    </source>
</evidence>
<evidence type="ECO:0000313" key="4">
    <source>
        <dbReference type="Proteomes" id="UP000034883"/>
    </source>
</evidence>
<feature type="signal peptide" evidence="2">
    <location>
        <begin position="1"/>
        <end position="29"/>
    </location>
</feature>
<name>A0A0F6YLD6_9BACT</name>
<dbReference type="STRING" id="927083.DB32_005371"/>
<proteinExistence type="predicted"/>
<keyword evidence="2" id="KW-0732">Signal</keyword>
<accession>A0A0F6YLD6</accession>
<dbReference type="AlphaFoldDB" id="A0A0F6YLD6"/>
<evidence type="ECO:0000313" key="3">
    <source>
        <dbReference type="EMBL" id="AKF08222.1"/>
    </source>
</evidence>
<dbReference type="EMBL" id="CP011125">
    <property type="protein sequence ID" value="AKF08222.1"/>
    <property type="molecule type" value="Genomic_DNA"/>
</dbReference>
<gene>
    <name evidence="3" type="ORF">DB32_005371</name>
</gene>